<evidence type="ECO:0000256" key="5">
    <source>
        <dbReference type="ARBA" id="ARBA00023163"/>
    </source>
</evidence>
<organism evidence="7 8">
    <name type="scientific">Paenibacillus sacheonensis</name>
    <dbReference type="NCBI Taxonomy" id="742054"/>
    <lineage>
        <taxon>Bacteria</taxon>
        <taxon>Bacillati</taxon>
        <taxon>Bacillota</taxon>
        <taxon>Bacilli</taxon>
        <taxon>Bacillales</taxon>
        <taxon>Paenibacillaceae</taxon>
        <taxon>Paenibacillus</taxon>
    </lineage>
</organism>
<evidence type="ECO:0000259" key="6">
    <source>
        <dbReference type="PROSITE" id="PS01124"/>
    </source>
</evidence>
<dbReference type="SUPFAM" id="SSF51215">
    <property type="entry name" value="Regulatory protein AraC"/>
    <property type="match status" value="1"/>
</dbReference>
<dbReference type="PANTHER" id="PTHR46796:SF13">
    <property type="entry name" value="HTH-TYPE TRANSCRIPTIONAL ACTIVATOR RHAS"/>
    <property type="match status" value="1"/>
</dbReference>
<dbReference type="InterPro" id="IPR050204">
    <property type="entry name" value="AraC_XylS_family_regulators"/>
</dbReference>
<dbReference type="RefSeq" id="WP_161693650.1">
    <property type="nucleotide sequence ID" value="NZ_JAAAMU010000001.1"/>
</dbReference>
<dbReference type="AlphaFoldDB" id="A0A7X5BWU0"/>
<accession>A0A7X5BWU0</accession>
<dbReference type="Gene3D" id="1.10.10.60">
    <property type="entry name" value="Homeodomain-like"/>
    <property type="match status" value="2"/>
</dbReference>
<dbReference type="PROSITE" id="PS00041">
    <property type="entry name" value="HTH_ARAC_FAMILY_1"/>
    <property type="match status" value="1"/>
</dbReference>
<evidence type="ECO:0000313" key="7">
    <source>
        <dbReference type="EMBL" id="NBC67651.1"/>
    </source>
</evidence>
<dbReference type="InterPro" id="IPR020449">
    <property type="entry name" value="Tscrpt_reg_AraC-type_HTH"/>
</dbReference>
<sequence>MSDLQELAASFRSCCFATGTTSGKYRCEPTWSWKPNPFADYDMWYAVSGQGRMLLNGVDHAIGPGFCYVFQPGDRVAATHNPERPLVVFFCHFDRSPYGSGDVPAAALPLPRTPVTIRDTAGIESLLSRLIELSHLRSPDDAAEIDLLIKLILVKWVRETDRGADAGHAYYQKQIVVKVQEAIRFRLSESADYEALAASAGSSPRSVSRLMKTHTGLTLKETITKLRMERAVHLLNETTMTVTEVSAAIGYSDIYTFSKLFKRHYGISPTAMRSGGESFAP</sequence>
<dbReference type="InterPro" id="IPR014710">
    <property type="entry name" value="RmlC-like_jellyroll"/>
</dbReference>
<dbReference type="SUPFAM" id="SSF46689">
    <property type="entry name" value="Homeodomain-like"/>
    <property type="match status" value="1"/>
</dbReference>
<gene>
    <name evidence="7" type="ORF">GT003_01410</name>
</gene>
<dbReference type="InterPro" id="IPR037923">
    <property type="entry name" value="HTH-like"/>
</dbReference>
<keyword evidence="2" id="KW-0805">Transcription regulation</keyword>
<evidence type="ECO:0000256" key="2">
    <source>
        <dbReference type="ARBA" id="ARBA00023015"/>
    </source>
</evidence>
<evidence type="ECO:0000313" key="8">
    <source>
        <dbReference type="Proteomes" id="UP000558113"/>
    </source>
</evidence>
<evidence type="ECO:0000256" key="1">
    <source>
        <dbReference type="ARBA" id="ARBA00022490"/>
    </source>
</evidence>
<dbReference type="InterPro" id="IPR018060">
    <property type="entry name" value="HTH_AraC"/>
</dbReference>
<keyword evidence="8" id="KW-1185">Reference proteome</keyword>
<dbReference type="InterPro" id="IPR018062">
    <property type="entry name" value="HTH_AraC-typ_CS"/>
</dbReference>
<dbReference type="Gene3D" id="2.60.120.10">
    <property type="entry name" value="Jelly Rolls"/>
    <property type="match status" value="1"/>
</dbReference>
<keyword evidence="1" id="KW-0963">Cytoplasm</keyword>
<keyword evidence="3" id="KW-0238">DNA-binding</keyword>
<dbReference type="GO" id="GO:0003700">
    <property type="term" value="F:DNA-binding transcription factor activity"/>
    <property type="evidence" value="ECO:0007669"/>
    <property type="project" value="InterPro"/>
</dbReference>
<evidence type="ECO:0000256" key="4">
    <source>
        <dbReference type="ARBA" id="ARBA00023159"/>
    </source>
</evidence>
<evidence type="ECO:0000256" key="3">
    <source>
        <dbReference type="ARBA" id="ARBA00023125"/>
    </source>
</evidence>
<dbReference type="PROSITE" id="PS01124">
    <property type="entry name" value="HTH_ARAC_FAMILY_2"/>
    <property type="match status" value="1"/>
</dbReference>
<dbReference type="Pfam" id="PF12833">
    <property type="entry name" value="HTH_18"/>
    <property type="match status" value="1"/>
</dbReference>
<reference evidence="7 8" key="1">
    <citation type="submission" date="2020-01" db="EMBL/GenBank/DDBJ databases">
        <title>Paenibacillus soybeanensis sp. nov. isolated from the nodules of soybean (Glycine max(L.) Merr).</title>
        <authorList>
            <person name="Wang H."/>
        </authorList>
    </citation>
    <scope>NUCLEOTIDE SEQUENCE [LARGE SCALE GENOMIC DNA]</scope>
    <source>
        <strain evidence="7 8">DSM 23054</strain>
    </source>
</reference>
<dbReference type="PANTHER" id="PTHR46796">
    <property type="entry name" value="HTH-TYPE TRANSCRIPTIONAL ACTIVATOR RHAS-RELATED"/>
    <property type="match status" value="1"/>
</dbReference>
<name>A0A7X5BWU0_9BACL</name>
<dbReference type="SMART" id="SM00342">
    <property type="entry name" value="HTH_ARAC"/>
    <property type="match status" value="1"/>
</dbReference>
<keyword evidence="4" id="KW-0010">Activator</keyword>
<dbReference type="InterPro" id="IPR009057">
    <property type="entry name" value="Homeodomain-like_sf"/>
</dbReference>
<dbReference type="PRINTS" id="PR00032">
    <property type="entry name" value="HTHARAC"/>
</dbReference>
<protein>
    <submittedName>
        <fullName evidence="7">Helix-turn-helix domain-containing protein</fullName>
    </submittedName>
</protein>
<dbReference type="EMBL" id="JAAAMU010000001">
    <property type="protein sequence ID" value="NBC67651.1"/>
    <property type="molecule type" value="Genomic_DNA"/>
</dbReference>
<keyword evidence="5" id="KW-0804">Transcription</keyword>
<proteinExistence type="predicted"/>
<dbReference type="Proteomes" id="UP000558113">
    <property type="component" value="Unassembled WGS sequence"/>
</dbReference>
<dbReference type="GO" id="GO:0043565">
    <property type="term" value="F:sequence-specific DNA binding"/>
    <property type="evidence" value="ECO:0007669"/>
    <property type="project" value="InterPro"/>
</dbReference>
<comment type="caution">
    <text evidence="7">The sequence shown here is derived from an EMBL/GenBank/DDBJ whole genome shotgun (WGS) entry which is preliminary data.</text>
</comment>
<dbReference type="OrthoDB" id="9803764at2"/>
<feature type="domain" description="HTH araC/xylS-type" evidence="6">
    <location>
        <begin position="177"/>
        <end position="275"/>
    </location>
</feature>